<evidence type="ECO:0000313" key="2">
    <source>
        <dbReference type="Proteomes" id="UP000180166"/>
    </source>
</evidence>
<protein>
    <submittedName>
        <fullName evidence="1">Uncharacterized protein</fullName>
    </submittedName>
</protein>
<reference evidence="1 2" key="1">
    <citation type="submission" date="2016-10" db="EMBL/GenBank/DDBJ databases">
        <title>Genome sequence of Nocardia seriolae strain EM150506, isolated from Anguila japonica.</title>
        <authorList>
            <person name="Han H.-J."/>
        </authorList>
    </citation>
    <scope>NUCLEOTIDE SEQUENCE [LARGE SCALE GENOMIC DNA]</scope>
    <source>
        <strain evidence="1 2">EM150506</strain>
    </source>
</reference>
<dbReference type="Proteomes" id="UP000180166">
    <property type="component" value="Chromosome"/>
</dbReference>
<name>A0ABC8AR59_9NOCA</name>
<accession>A0ABC8AR59</accession>
<proteinExistence type="predicted"/>
<dbReference type="AlphaFoldDB" id="A0ABC8AR59"/>
<dbReference type="EMBL" id="CP017839">
    <property type="protein sequence ID" value="APA96656.1"/>
    <property type="molecule type" value="Genomic_DNA"/>
</dbReference>
<dbReference type="KEGG" id="nsr:NS506_02594"/>
<organism evidence="1 2">
    <name type="scientific">Nocardia seriolae</name>
    <dbReference type="NCBI Taxonomy" id="37332"/>
    <lineage>
        <taxon>Bacteria</taxon>
        <taxon>Bacillati</taxon>
        <taxon>Actinomycetota</taxon>
        <taxon>Actinomycetes</taxon>
        <taxon>Mycobacteriales</taxon>
        <taxon>Nocardiaceae</taxon>
        <taxon>Nocardia</taxon>
    </lineage>
</organism>
<evidence type="ECO:0000313" key="1">
    <source>
        <dbReference type="EMBL" id="APA96656.1"/>
    </source>
</evidence>
<sequence length="313" mass="33050">MAAGVYLAFVEDETEVVERVFAEHAVVLLGVDGTLGQLAACPARQAHVGHGGFEAFEGVAAGGVEFPGHLDQRCALGVELNGVEPLAFILGFGVDVSEPGIAVGAAVDGLLQHLVLNVESLQLVLQVVHDVEHPLHGFGVGALAEVLFHRDQPNAHLLQLDLDDRGVESVAERAGAHVHDHVLDLGMIVQVGDHLPERLAAGESLCGLARLDELLHHLSAETVGLRGPLLALSVDRQSVGVDIDGRVSLAFAGYPQVENGGVDIHDRLLHSAISRRLTNLQSHRPACSGNTGNCGLLRGFSSRDPHPDYILVS</sequence>
<gene>
    <name evidence="1" type="ORF">NS506_02594</name>
</gene>